<feature type="region of interest" description="Disordered" evidence="20">
    <location>
        <begin position="1192"/>
        <end position="1220"/>
    </location>
</feature>
<keyword evidence="4" id="KW-0597">Phosphoprotein</keyword>
<feature type="compositionally biased region" description="Polar residues" evidence="20">
    <location>
        <begin position="226"/>
        <end position="252"/>
    </location>
</feature>
<feature type="compositionally biased region" description="Polar residues" evidence="20">
    <location>
        <begin position="442"/>
        <end position="458"/>
    </location>
</feature>
<dbReference type="EMBL" id="BEZZ01000530">
    <property type="protein sequence ID" value="GCC33582.1"/>
    <property type="molecule type" value="Genomic_DNA"/>
</dbReference>
<evidence type="ECO:0000256" key="16">
    <source>
        <dbReference type="ARBA" id="ARBA00037987"/>
    </source>
</evidence>
<keyword evidence="9" id="KW-0156">Chromatin regulator</keyword>
<evidence type="ECO:0000256" key="5">
    <source>
        <dbReference type="ARBA" id="ARBA00022723"/>
    </source>
</evidence>
<feature type="compositionally biased region" description="Polar residues" evidence="20">
    <location>
        <begin position="538"/>
        <end position="560"/>
    </location>
</feature>
<evidence type="ECO:0000256" key="8">
    <source>
        <dbReference type="ARBA" id="ARBA00022843"/>
    </source>
</evidence>
<evidence type="ECO:0000256" key="19">
    <source>
        <dbReference type="ARBA" id="ARBA00079980"/>
    </source>
</evidence>
<dbReference type="GO" id="GO:0000785">
    <property type="term" value="C:chromatin"/>
    <property type="evidence" value="ECO:0007669"/>
    <property type="project" value="TreeGrafter"/>
</dbReference>
<reference evidence="22 23" key="1">
    <citation type="journal article" date="2018" name="Nat. Ecol. Evol.">
        <title>Shark genomes provide insights into elasmobranch evolution and the origin of vertebrates.</title>
        <authorList>
            <person name="Hara Y"/>
            <person name="Yamaguchi K"/>
            <person name="Onimaru K"/>
            <person name="Kadota M"/>
            <person name="Koyanagi M"/>
            <person name="Keeley SD"/>
            <person name="Tatsumi K"/>
            <person name="Tanaka K"/>
            <person name="Motone F"/>
            <person name="Kageyama Y"/>
            <person name="Nozu R"/>
            <person name="Adachi N"/>
            <person name="Nishimura O"/>
            <person name="Nakagawa R"/>
            <person name="Tanegashima C"/>
            <person name="Kiyatake I"/>
            <person name="Matsumoto R"/>
            <person name="Murakumo K"/>
            <person name="Nishida K"/>
            <person name="Terakita A"/>
            <person name="Kuratani S"/>
            <person name="Sato K"/>
            <person name="Hyodo S Kuraku.S."/>
        </authorList>
    </citation>
    <scope>NUCLEOTIDE SEQUENCE [LARGE SCALE GENOMIC DNA]</scope>
</reference>
<feature type="compositionally biased region" description="Polar residues" evidence="20">
    <location>
        <begin position="1665"/>
        <end position="1688"/>
    </location>
</feature>
<dbReference type="FunFam" id="2.60.120.650:FF:000008">
    <property type="entry name" value="Probable JmjC domain-containing histone demethylation protein 2C"/>
    <property type="match status" value="1"/>
</dbReference>
<feature type="compositionally biased region" description="Basic residues" evidence="20">
    <location>
        <begin position="286"/>
        <end position="296"/>
    </location>
</feature>
<evidence type="ECO:0000259" key="21">
    <source>
        <dbReference type="PROSITE" id="PS51184"/>
    </source>
</evidence>
<feature type="compositionally biased region" description="Low complexity" evidence="20">
    <location>
        <begin position="428"/>
        <end position="441"/>
    </location>
</feature>
<feature type="region of interest" description="Disordered" evidence="20">
    <location>
        <begin position="1255"/>
        <end position="1369"/>
    </location>
</feature>
<feature type="compositionally biased region" description="Basic and acidic residues" evidence="20">
    <location>
        <begin position="1292"/>
        <end position="1309"/>
    </location>
</feature>
<dbReference type="InterPro" id="IPR054504">
    <property type="entry name" value="PWWP_KDM3B"/>
</dbReference>
<dbReference type="PROSITE" id="PS51184">
    <property type="entry name" value="JMJC"/>
    <property type="match status" value="1"/>
</dbReference>
<dbReference type="InterPro" id="IPR003347">
    <property type="entry name" value="JmjC_dom"/>
</dbReference>
<evidence type="ECO:0000256" key="15">
    <source>
        <dbReference type="ARBA" id="ARBA00023242"/>
    </source>
</evidence>
<dbReference type="OrthoDB" id="1667110at2759"/>
<evidence type="ECO:0000256" key="14">
    <source>
        <dbReference type="ARBA" id="ARBA00023163"/>
    </source>
</evidence>
<dbReference type="Pfam" id="PF02373">
    <property type="entry name" value="JmjC"/>
    <property type="match status" value="1"/>
</dbReference>
<dbReference type="GO" id="GO:0006357">
    <property type="term" value="P:regulation of transcription by RNA polymerase II"/>
    <property type="evidence" value="ECO:0007669"/>
    <property type="project" value="TreeGrafter"/>
</dbReference>
<evidence type="ECO:0000256" key="1">
    <source>
        <dbReference type="ARBA" id="ARBA00001954"/>
    </source>
</evidence>
<accession>A0A401ST85</accession>
<keyword evidence="11" id="KW-0560">Oxidoreductase</keyword>
<feature type="compositionally biased region" description="Basic residues" evidence="20">
    <location>
        <begin position="1337"/>
        <end position="1349"/>
    </location>
</feature>
<evidence type="ECO:0000256" key="6">
    <source>
        <dbReference type="ARBA" id="ARBA00022771"/>
    </source>
</evidence>
<name>A0A401ST85_CHIPU</name>
<feature type="compositionally biased region" description="Basic and acidic residues" evidence="20">
    <location>
        <begin position="713"/>
        <end position="732"/>
    </location>
</feature>
<feature type="compositionally biased region" description="Basic and acidic residues" evidence="20">
    <location>
        <begin position="257"/>
        <end position="285"/>
    </location>
</feature>
<dbReference type="SUPFAM" id="SSF51197">
    <property type="entry name" value="Clavaminate synthase-like"/>
    <property type="match status" value="1"/>
</dbReference>
<evidence type="ECO:0000313" key="23">
    <source>
        <dbReference type="Proteomes" id="UP000287033"/>
    </source>
</evidence>
<feature type="compositionally biased region" description="Basic and acidic residues" evidence="20">
    <location>
        <begin position="1256"/>
        <end position="1279"/>
    </location>
</feature>
<gene>
    <name evidence="22" type="ORF">chiPu_0012052</name>
</gene>
<comment type="cofactor">
    <cofactor evidence="1">
        <name>Fe(2+)</name>
        <dbReference type="ChEBI" id="CHEBI:29033"/>
    </cofactor>
</comment>
<evidence type="ECO:0000256" key="2">
    <source>
        <dbReference type="ARBA" id="ARBA00004123"/>
    </source>
</evidence>
<dbReference type="Gene3D" id="2.60.120.650">
    <property type="entry name" value="Cupin"/>
    <property type="match status" value="1"/>
</dbReference>
<comment type="caution">
    <text evidence="22">The sequence shown here is derived from an EMBL/GenBank/DDBJ whole genome shotgun (WGS) entry which is preliminary data.</text>
</comment>
<evidence type="ECO:0000313" key="22">
    <source>
        <dbReference type="EMBL" id="GCC33582.1"/>
    </source>
</evidence>
<protein>
    <recommendedName>
        <fullName evidence="18">Probable JmjC domain-containing histone demethylation protein 2C</fullName>
    </recommendedName>
    <alternativeName>
        <fullName evidence="19">Jumonji domain-containing protein 1C</fullName>
    </alternativeName>
</protein>
<evidence type="ECO:0000256" key="9">
    <source>
        <dbReference type="ARBA" id="ARBA00022853"/>
    </source>
</evidence>
<dbReference type="GO" id="GO:0008270">
    <property type="term" value="F:zinc ion binding"/>
    <property type="evidence" value="ECO:0007669"/>
    <property type="project" value="UniProtKB-KW"/>
</dbReference>
<feature type="compositionally biased region" description="Basic and acidic residues" evidence="20">
    <location>
        <begin position="528"/>
        <end position="537"/>
    </location>
</feature>
<comment type="similarity">
    <text evidence="16">Belongs to the JHDM2 histone demethylase family.</text>
</comment>
<evidence type="ECO:0000256" key="18">
    <source>
        <dbReference type="ARBA" id="ARBA00069433"/>
    </source>
</evidence>
<dbReference type="GO" id="GO:0000118">
    <property type="term" value="C:histone deacetylase complex"/>
    <property type="evidence" value="ECO:0007669"/>
    <property type="project" value="TreeGrafter"/>
</dbReference>
<comment type="function">
    <text evidence="17">Probable histone demethylase that specifically demethylates 'Lys-9' of histone H3, thereby playing a central role in histone code. Demethylation of Lys residue generates formaldehyde and succinate. May be involved in hormone-dependent transcriptional activation, by participating in recruitment to androgen-receptor target genes.</text>
</comment>
<dbReference type="Pfam" id="PF22987">
    <property type="entry name" value="Tudor_KDM3B"/>
    <property type="match status" value="1"/>
</dbReference>
<keyword evidence="12" id="KW-0408">Iron</keyword>
<feature type="region of interest" description="Disordered" evidence="20">
    <location>
        <begin position="523"/>
        <end position="564"/>
    </location>
</feature>
<keyword evidence="8" id="KW-0832">Ubl conjugation</keyword>
<keyword evidence="15" id="KW-0539">Nucleus</keyword>
<keyword evidence="14" id="KW-0804">Transcription</keyword>
<evidence type="ECO:0000256" key="7">
    <source>
        <dbReference type="ARBA" id="ARBA00022833"/>
    </source>
</evidence>
<evidence type="ECO:0000256" key="20">
    <source>
        <dbReference type="SAM" id="MobiDB-lite"/>
    </source>
</evidence>
<organism evidence="22 23">
    <name type="scientific">Chiloscyllium punctatum</name>
    <name type="common">Brownbanded bambooshark</name>
    <name type="synonym">Hemiscyllium punctatum</name>
    <dbReference type="NCBI Taxonomy" id="137246"/>
    <lineage>
        <taxon>Eukaryota</taxon>
        <taxon>Metazoa</taxon>
        <taxon>Chordata</taxon>
        <taxon>Craniata</taxon>
        <taxon>Vertebrata</taxon>
        <taxon>Chondrichthyes</taxon>
        <taxon>Elasmobranchii</taxon>
        <taxon>Galeomorphii</taxon>
        <taxon>Galeoidea</taxon>
        <taxon>Orectolobiformes</taxon>
        <taxon>Hemiscylliidae</taxon>
        <taxon>Chiloscyllium</taxon>
    </lineage>
</organism>
<evidence type="ECO:0000256" key="13">
    <source>
        <dbReference type="ARBA" id="ARBA00023015"/>
    </source>
</evidence>
<feature type="compositionally biased region" description="Basic and acidic residues" evidence="20">
    <location>
        <begin position="377"/>
        <end position="397"/>
    </location>
</feature>
<dbReference type="Pfam" id="PF22988">
    <property type="entry name" value="PWWP_KDM3B"/>
    <property type="match status" value="1"/>
</dbReference>
<keyword evidence="10" id="KW-0223">Dioxygenase</keyword>
<dbReference type="InterPro" id="IPR045109">
    <property type="entry name" value="LSDs-like"/>
</dbReference>
<keyword evidence="23" id="KW-1185">Reference proteome</keyword>
<feature type="domain" description="JmjC" evidence="21">
    <location>
        <begin position="1955"/>
        <end position="2158"/>
    </location>
</feature>
<feature type="region of interest" description="Disordered" evidence="20">
    <location>
        <begin position="428"/>
        <end position="458"/>
    </location>
</feature>
<feature type="compositionally biased region" description="Low complexity" evidence="20">
    <location>
        <begin position="1192"/>
        <end position="1216"/>
    </location>
</feature>
<evidence type="ECO:0000256" key="11">
    <source>
        <dbReference type="ARBA" id="ARBA00023002"/>
    </source>
</evidence>
<keyword evidence="6" id="KW-0863">Zinc-finger</keyword>
<dbReference type="SMART" id="SM00558">
    <property type="entry name" value="JmjC"/>
    <property type="match status" value="1"/>
</dbReference>
<dbReference type="Proteomes" id="UP000287033">
    <property type="component" value="Unassembled WGS sequence"/>
</dbReference>
<dbReference type="PANTHER" id="PTHR12549">
    <property type="entry name" value="JMJC DOMAIN-CONTAINING HISTONE DEMETHYLATION PROTEIN"/>
    <property type="match status" value="1"/>
</dbReference>
<feature type="region of interest" description="Disordered" evidence="20">
    <location>
        <begin position="695"/>
        <end position="732"/>
    </location>
</feature>
<dbReference type="GO" id="GO:0032454">
    <property type="term" value="F:histone H3K9 demethylase activity"/>
    <property type="evidence" value="ECO:0007669"/>
    <property type="project" value="InterPro"/>
</dbReference>
<dbReference type="OMA" id="PNKTSKM"/>
<evidence type="ECO:0000256" key="17">
    <source>
        <dbReference type="ARBA" id="ARBA00056982"/>
    </source>
</evidence>
<dbReference type="GO" id="GO:0031490">
    <property type="term" value="F:chromatin DNA binding"/>
    <property type="evidence" value="ECO:0007669"/>
    <property type="project" value="TreeGrafter"/>
</dbReference>
<dbReference type="GO" id="GO:0051213">
    <property type="term" value="F:dioxygenase activity"/>
    <property type="evidence" value="ECO:0007669"/>
    <property type="project" value="UniProtKB-KW"/>
</dbReference>
<feature type="compositionally biased region" description="Basic and acidic residues" evidence="20">
    <location>
        <begin position="297"/>
        <end position="311"/>
    </location>
</feature>
<feature type="compositionally biased region" description="Basic and acidic residues" evidence="20">
    <location>
        <begin position="1350"/>
        <end position="1369"/>
    </location>
</feature>
<evidence type="ECO:0000256" key="12">
    <source>
        <dbReference type="ARBA" id="ARBA00023004"/>
    </source>
</evidence>
<sequence length="2202" mass="247344">MTVYVEFDDLEWEKREWVKVYEDFKIFLVEHQLVWAERKNPNQTQGSKSKQVQWPALTFKSVVGKAVLHLLIAIEFFVDKQLNFIPGDSAFQLYQDDIDSLSPVLRDNPPLHEEVKAWVKEQKVQEIFMQGPYSLNGYRVRVYRQDSATQWFTGIITYHDLLSRTMIVMNDQVLEPQNVDPSMVQMTFLDDVVHSLLKGENIGITSRRRSRSSQNNPAIHGHYTRAQANSPRPMMNSQTTSGKQNQHQQKIIRSNKRKESDSSIPDEDKIKEDKCENPVKEESSKNKIKQSVNKRRKQEEGEKQVTLERRKTVSNSDTESSESENSSHKVILDSSSEQSSEKELENKIISDNTKDEGKSQDDTGTEEQMEIDWSSPCDERQEVKNDNGIQKPEHADTQIDPQSIEFGQQQSIKLQEVSPRCTVKVRTTSESLSLESSSETTQKPSVQNSVSDVSNGTLPDNLLNKTVNIPSHGLTSQNLETNLSTPMHLIVNKRTSDFQKSAAELHLNNKIITEDKSEARAFSTVKETNNRSEKEKSANSSGQEPTASYKNKPNKMNTLPDTLKPKIAYPCNPTVCITKPTTRWLSMTSSKWVHPDNPLSAEASLRRNASSPWLPQHTSVSSADSLGLLSHIPVRPASAEPHRPLKLASHSSPPLSKTTVVYKKEEIDKKNVVNSKHSVTAAQTKLEFNQDRLSHGRESQLARGFTSTAFCQSKEKRSAQEPSDSHNKYNEERRRILQESIEVARFASTIKTNEVVKDSYSRIPSLPTDGPKSQNIKQGGEMEHCARELYTSKNSLAHSMPQSNYFTTLSNSVVNEPPRLYLSKDIIHPYAEKTNSSTPILSYNKTLSKPPPLIKHQPECEGLVGKITEQFPHQMTSQPQSTNNNDHGRTREQLTISQSNPLKSMPSLHRAPVYHPPSHPVIERKEGNYRNLSPPTLTPVQPVNAAKISELQKPPTLLPEPRVDGKICIHNPVVSSLDVWKAGGGNLGKPVCHLEKSGNKVAPASVIVRPSSIAKQEHKGNIQSNLKNSGRGSVLVQSNLIEDLNSSKVKDIWRINVPDVNLDTTGAEHEKNLKASCSDNGTKSVESNSCNSMINPIAPATASKILNSSETSITYCSSYITITNSVEGQIIPKTSTHFGTGTQECKVNTTSAVVFSTAAARTGNTTQNNTGASSTTDYYQLKKHKAALAMAHSASTTANNNESTSLKSVRSASSLSPNNTGIIDVSYKTSSVTNGQIAQSSQPGYHTKLKKAWLTRHSEEDKNTSKVENTETAGKDAKKLVLVNPSTSISNDVDKAGQSEEEKTEQEGRKTRRGIKRIYESGSESDASDESENKSEHRVKRQPKPTYKKRQNDLQKRKADTEREEEEVKPNGTLYRITKEKEKNKIKLQSDGLPRSVLKDWRKVKKLKQTGEPFLQDGSCSEIAPNLQKCRECRMVRYRKNEEFNQSAVFCRFYYFRRLAFSKNAVLRIDGFSTPDQYDDEAVNLWLPGDSMDLDIESSKYILRNIDDTFYQIETSEKTAMSWLKHDAKIAWKRAVKGVQEMCDACEATLFNIHWVCQKCGFVVCLDCYEARGRRGSKVDKELYVWLKCVKGQVHDTKNLMPTQIIPSTVLTDIGDMMRSFEASWGIVPHDPSTSEQSVQLAKLCTTNGISQGVLNQNTIISVAKQPSASENPKTNGSSTSPQNNITTEKTKELPVSKAVKVKLSQLDKTEDCKTTAVCFSNEHGSTLRDLLTSTAGKLQFGSTDAGIAFAPVFSAGTPTGRGARSMPNLLDDIIASVVENKIPASKSVKLCGKEETKQNLQETKKLNTETISKNHSEVPHSWLCDGFLLWLQDPRNPNNWKIFRECWRRDQPVLVSGVHKKLNCNIWKPESFCEEFGDQKVDLVNCKDGSIISNTKIQDFWDGFEDLTKRIKSKNGESMLLKMKDWPSGDDFRTVMPSRFDDLMKNLPLPEYCDPEGNLNLASRIPSFFVRPDLGPKLYGAYGQSTIKEHGTTNLHLDIADVINVLVYVGVPKGNGNNHRAAILKKIEEDEIDDTTKKRLKDGDELPGALWHIFSAKDTHKIKEFLQKTHEDQGQESPDHDPIRDQTCYLNKKLRRRLYEESGIRSWSIFQFLGDAVLIPAGALRQMQSIHSCIQVSEDFVSPEHSMQSFHLSQELRHQSKHELNYEDKLQVKNIIYHSVKDAVGTLRMHEEKMLNTSQNA</sequence>
<dbReference type="PANTHER" id="PTHR12549:SF6">
    <property type="entry name" value="JMJC DOMAIN-CONTAINING HISTONE DEMETHYLATION PROTEIN 2C-RELATED"/>
    <property type="match status" value="1"/>
</dbReference>
<evidence type="ECO:0000256" key="10">
    <source>
        <dbReference type="ARBA" id="ARBA00022964"/>
    </source>
</evidence>
<dbReference type="GO" id="GO:0003712">
    <property type="term" value="F:transcription coregulator activity"/>
    <property type="evidence" value="ECO:0007669"/>
    <property type="project" value="TreeGrafter"/>
</dbReference>
<dbReference type="STRING" id="137246.A0A401ST85"/>
<feature type="region of interest" description="Disordered" evidence="20">
    <location>
        <begin position="1665"/>
        <end position="1692"/>
    </location>
</feature>
<comment type="subcellular location">
    <subcellularLocation>
        <location evidence="2">Nucleus</location>
    </subcellularLocation>
</comment>
<keyword evidence="13" id="KW-0805">Transcription regulation</keyword>
<feature type="compositionally biased region" description="Basic and acidic residues" evidence="20">
    <location>
        <begin position="339"/>
        <end position="361"/>
    </location>
</feature>
<dbReference type="InterPro" id="IPR054503">
    <property type="entry name" value="KDM3AB_Tudor"/>
</dbReference>
<evidence type="ECO:0000256" key="4">
    <source>
        <dbReference type="ARBA" id="ARBA00022553"/>
    </source>
</evidence>
<evidence type="ECO:0000256" key="3">
    <source>
        <dbReference type="ARBA" id="ARBA00022499"/>
    </source>
</evidence>
<keyword evidence="5" id="KW-0479">Metal-binding</keyword>
<keyword evidence="7" id="KW-0862">Zinc</keyword>
<feature type="region of interest" description="Disordered" evidence="20">
    <location>
        <begin position="204"/>
        <end position="400"/>
    </location>
</feature>
<proteinExistence type="inferred from homology"/>
<keyword evidence="3" id="KW-1017">Isopeptide bond</keyword>